<dbReference type="AlphaFoldDB" id="A0A183EH73"/>
<comment type="subcellular location">
    <subcellularLocation>
        <location evidence="1">Membrane</location>
        <topology evidence="1">Multi-pass membrane protein</topology>
    </subcellularLocation>
</comment>
<gene>
    <name evidence="7" type="ORF">GPUH_LOCUS20312</name>
</gene>
<evidence type="ECO:0000256" key="3">
    <source>
        <dbReference type="ARBA" id="ARBA00022692"/>
    </source>
</evidence>
<evidence type="ECO:0000313" key="7">
    <source>
        <dbReference type="EMBL" id="VDN35782.1"/>
    </source>
</evidence>
<keyword evidence="2" id="KW-0813">Transport</keyword>
<keyword evidence="5 6" id="KW-0472">Membrane</keyword>
<dbReference type="InterPro" id="IPR050363">
    <property type="entry name" value="MIP/Aquaporin"/>
</dbReference>
<dbReference type="SUPFAM" id="SSF81338">
    <property type="entry name" value="Aquaporin-like"/>
    <property type="match status" value="1"/>
</dbReference>
<reference evidence="9" key="1">
    <citation type="submission" date="2016-06" db="UniProtKB">
        <authorList>
            <consortium name="WormBaseParasite"/>
        </authorList>
    </citation>
    <scope>IDENTIFICATION</scope>
</reference>
<dbReference type="WBParaSite" id="GPUH_0002033901-mRNA-1">
    <property type="protein sequence ID" value="GPUH_0002033901-mRNA-1"/>
    <property type="gene ID" value="GPUH_0002033901"/>
</dbReference>
<sequence length="115" mass="13133">MAGYGGEVFSYRSFNWFWVPVLGPFIGAAFGGLLYQLAIGFHNPSDTDDIHIRKYEIVATEERKPLTTGYRIFRFHCFVLQKYAAFQLLQSQLTIYAFETKLASSCETQMLDVAT</sequence>
<dbReference type="GO" id="GO:0016323">
    <property type="term" value="C:basolateral plasma membrane"/>
    <property type="evidence" value="ECO:0007669"/>
    <property type="project" value="TreeGrafter"/>
</dbReference>
<evidence type="ECO:0000313" key="8">
    <source>
        <dbReference type="Proteomes" id="UP000271098"/>
    </source>
</evidence>
<keyword evidence="3 6" id="KW-0812">Transmembrane</keyword>
<keyword evidence="8" id="KW-1185">Reference proteome</keyword>
<feature type="transmembrane region" description="Helical" evidence="6">
    <location>
        <begin position="16"/>
        <end position="35"/>
    </location>
</feature>
<evidence type="ECO:0000256" key="4">
    <source>
        <dbReference type="ARBA" id="ARBA00022989"/>
    </source>
</evidence>
<dbReference type="OrthoDB" id="3222at2759"/>
<dbReference type="EMBL" id="UYRT01090188">
    <property type="protein sequence ID" value="VDN35782.1"/>
    <property type="molecule type" value="Genomic_DNA"/>
</dbReference>
<proteinExistence type="predicted"/>
<dbReference type="Proteomes" id="UP000271098">
    <property type="component" value="Unassembled WGS sequence"/>
</dbReference>
<dbReference type="Gene3D" id="1.20.1080.10">
    <property type="entry name" value="Glycerol uptake facilitator protein"/>
    <property type="match status" value="1"/>
</dbReference>
<accession>A0A183EH73</accession>
<evidence type="ECO:0000256" key="1">
    <source>
        <dbReference type="ARBA" id="ARBA00004141"/>
    </source>
</evidence>
<keyword evidence="4 6" id="KW-1133">Transmembrane helix</keyword>
<reference evidence="7 8" key="2">
    <citation type="submission" date="2018-11" db="EMBL/GenBank/DDBJ databases">
        <authorList>
            <consortium name="Pathogen Informatics"/>
        </authorList>
    </citation>
    <scope>NUCLEOTIDE SEQUENCE [LARGE SCALE GENOMIC DNA]</scope>
</reference>
<evidence type="ECO:0000256" key="2">
    <source>
        <dbReference type="ARBA" id="ARBA00022448"/>
    </source>
</evidence>
<evidence type="ECO:0000256" key="5">
    <source>
        <dbReference type="ARBA" id="ARBA00023136"/>
    </source>
</evidence>
<protein>
    <submittedName>
        <fullName evidence="9">Aquaporin</fullName>
    </submittedName>
</protein>
<dbReference type="InterPro" id="IPR023271">
    <property type="entry name" value="Aquaporin-like"/>
</dbReference>
<dbReference type="GO" id="GO:0015254">
    <property type="term" value="F:glycerol channel activity"/>
    <property type="evidence" value="ECO:0007669"/>
    <property type="project" value="TreeGrafter"/>
</dbReference>
<name>A0A183EH73_9BILA</name>
<dbReference type="PANTHER" id="PTHR43829">
    <property type="entry name" value="AQUAPORIN OR AQUAGLYCEROPORIN RELATED"/>
    <property type="match status" value="1"/>
</dbReference>
<dbReference type="GO" id="GO:0015250">
    <property type="term" value="F:water channel activity"/>
    <property type="evidence" value="ECO:0007669"/>
    <property type="project" value="TreeGrafter"/>
</dbReference>
<evidence type="ECO:0000256" key="6">
    <source>
        <dbReference type="SAM" id="Phobius"/>
    </source>
</evidence>
<evidence type="ECO:0000313" key="9">
    <source>
        <dbReference type="WBParaSite" id="GPUH_0002033901-mRNA-1"/>
    </source>
</evidence>
<organism evidence="9">
    <name type="scientific">Gongylonema pulchrum</name>
    <dbReference type="NCBI Taxonomy" id="637853"/>
    <lineage>
        <taxon>Eukaryota</taxon>
        <taxon>Metazoa</taxon>
        <taxon>Ecdysozoa</taxon>
        <taxon>Nematoda</taxon>
        <taxon>Chromadorea</taxon>
        <taxon>Rhabditida</taxon>
        <taxon>Spirurina</taxon>
        <taxon>Spiruromorpha</taxon>
        <taxon>Spiruroidea</taxon>
        <taxon>Gongylonematidae</taxon>
        <taxon>Gongylonema</taxon>
    </lineage>
</organism>
<dbReference type="PANTHER" id="PTHR43829:SF9">
    <property type="entry name" value="AQUAPORIN-9"/>
    <property type="match status" value="1"/>
</dbReference>